<gene>
    <name evidence="2" type="ORF">AGLY_000591</name>
</gene>
<organism evidence="2 3">
    <name type="scientific">Aphis glycines</name>
    <name type="common">Soybean aphid</name>
    <dbReference type="NCBI Taxonomy" id="307491"/>
    <lineage>
        <taxon>Eukaryota</taxon>
        <taxon>Metazoa</taxon>
        <taxon>Ecdysozoa</taxon>
        <taxon>Arthropoda</taxon>
        <taxon>Hexapoda</taxon>
        <taxon>Insecta</taxon>
        <taxon>Pterygota</taxon>
        <taxon>Neoptera</taxon>
        <taxon>Paraneoptera</taxon>
        <taxon>Hemiptera</taxon>
        <taxon>Sternorrhyncha</taxon>
        <taxon>Aphidomorpha</taxon>
        <taxon>Aphidoidea</taxon>
        <taxon>Aphididae</taxon>
        <taxon>Aphidini</taxon>
        <taxon>Aphis</taxon>
        <taxon>Aphis</taxon>
    </lineage>
</organism>
<comment type="caution">
    <text evidence="2">The sequence shown here is derived from an EMBL/GenBank/DDBJ whole genome shotgun (WGS) entry which is preliminary data.</text>
</comment>
<feature type="compositionally biased region" description="Polar residues" evidence="1">
    <location>
        <begin position="79"/>
        <end position="89"/>
    </location>
</feature>
<name>A0A6G0U7F1_APHGL</name>
<evidence type="ECO:0000313" key="3">
    <source>
        <dbReference type="Proteomes" id="UP000475862"/>
    </source>
</evidence>
<feature type="region of interest" description="Disordered" evidence="1">
    <location>
        <begin position="367"/>
        <end position="458"/>
    </location>
</feature>
<evidence type="ECO:0000256" key="1">
    <source>
        <dbReference type="SAM" id="MobiDB-lite"/>
    </source>
</evidence>
<feature type="compositionally biased region" description="Basic and acidic residues" evidence="1">
    <location>
        <begin position="409"/>
        <end position="436"/>
    </location>
</feature>
<dbReference type="AlphaFoldDB" id="A0A6G0U7F1"/>
<proteinExistence type="predicted"/>
<accession>A0A6G0U7F1</accession>
<feature type="compositionally biased region" description="Basic and acidic residues" evidence="1">
    <location>
        <begin position="449"/>
        <end position="458"/>
    </location>
</feature>
<feature type="region of interest" description="Disordered" evidence="1">
    <location>
        <begin position="63"/>
        <end position="90"/>
    </location>
</feature>
<dbReference type="OrthoDB" id="6630240at2759"/>
<dbReference type="EMBL" id="VYZN01000001">
    <property type="protein sequence ID" value="KAE9545048.1"/>
    <property type="molecule type" value="Genomic_DNA"/>
</dbReference>
<sequence>MSGHYLRGRYVPPRRINKRIILQKLFRNKFELCATISRKCPKQRQAWHDEAVSDVADWSYSTDRTQQVGTRSGEKRLTSRSSPKTQQRLSLRAGRRRNTLYLTLFDTCRPSTARYTTMKTRSHHSGRCVCAALMAVVAAAAVSVSGKPHQCLSQDDYARAMLAQYFPAAASSKVIELTPTELPEPTYFRSSRSDDRWTGVLQTPSAAVVKPPPLATIAHSAGAAKPQLGGVEDVHAAVAAVAVPCKAAVADPRAHGNDTSSAVTVEKLAAFYEQLKSQQETLAQQQFQQQLYEQQQRRQQEFQLVQQQIQQQYYQQQQHAMMMLDQMRKNPAFVRQLASFVDHKITPATALNGTSADQRVVAALPEAVPEVVPSGSTGANRPSPPPKEKDQTIANHMEAEQDDGPEDDISVKHLDARQAIRKTYDSSEDGHRRVPTYDDDDDDDSEDDAPSKSEDDSQ</sequence>
<feature type="compositionally biased region" description="Acidic residues" evidence="1">
    <location>
        <begin position="437"/>
        <end position="448"/>
    </location>
</feature>
<keyword evidence="3" id="KW-1185">Reference proteome</keyword>
<reference evidence="2 3" key="1">
    <citation type="submission" date="2019-08" db="EMBL/GenBank/DDBJ databases">
        <title>The genome of the soybean aphid Biotype 1, its phylome, world population structure and adaptation to the North American continent.</title>
        <authorList>
            <person name="Giordano R."/>
            <person name="Donthu R.K."/>
            <person name="Hernandez A.G."/>
            <person name="Wright C.L."/>
            <person name="Zimin A.V."/>
        </authorList>
    </citation>
    <scope>NUCLEOTIDE SEQUENCE [LARGE SCALE GENOMIC DNA]</scope>
    <source>
        <tissue evidence="2">Whole aphids</tissue>
    </source>
</reference>
<protein>
    <submittedName>
        <fullName evidence="2">Uncharacterized protein</fullName>
    </submittedName>
</protein>
<evidence type="ECO:0000313" key="2">
    <source>
        <dbReference type="EMBL" id="KAE9545048.1"/>
    </source>
</evidence>
<dbReference type="Proteomes" id="UP000475862">
    <property type="component" value="Unassembled WGS sequence"/>
</dbReference>